<dbReference type="GO" id="GO:0016787">
    <property type="term" value="F:hydrolase activity"/>
    <property type="evidence" value="ECO:0007669"/>
    <property type="project" value="UniProtKB-KW"/>
</dbReference>
<keyword evidence="4" id="KW-1185">Reference proteome</keyword>
<proteinExistence type="predicted"/>
<accession>A0A7J0BK08</accession>
<feature type="domain" description="Nudix hydrolase" evidence="2">
    <location>
        <begin position="63"/>
        <end position="192"/>
    </location>
</feature>
<dbReference type="Gene3D" id="3.90.79.10">
    <property type="entry name" value="Nucleoside Triphosphate Pyrophosphohydrolase"/>
    <property type="match status" value="1"/>
</dbReference>
<dbReference type="AlphaFoldDB" id="A0A7J0BK08"/>
<dbReference type="SUPFAM" id="SSF55811">
    <property type="entry name" value="Nudix"/>
    <property type="match status" value="1"/>
</dbReference>
<dbReference type="PANTHER" id="PTHR10885">
    <property type="entry name" value="ISOPENTENYL-DIPHOSPHATE DELTA-ISOMERASE"/>
    <property type="match status" value="1"/>
</dbReference>
<dbReference type="InterPro" id="IPR020084">
    <property type="entry name" value="NUDIX_hydrolase_CS"/>
</dbReference>
<protein>
    <recommendedName>
        <fullName evidence="2">Nudix hydrolase domain-containing protein</fullName>
    </recommendedName>
</protein>
<dbReference type="PROSITE" id="PS00893">
    <property type="entry name" value="NUDIX_BOX"/>
    <property type="match status" value="1"/>
</dbReference>
<dbReference type="PANTHER" id="PTHR10885:SF0">
    <property type="entry name" value="ISOPENTENYL-DIPHOSPHATE DELTA-ISOMERASE"/>
    <property type="match status" value="1"/>
</dbReference>
<name>A0A7J0BK08_9BACT</name>
<dbReference type="Proteomes" id="UP000503840">
    <property type="component" value="Unassembled WGS sequence"/>
</dbReference>
<evidence type="ECO:0000256" key="1">
    <source>
        <dbReference type="ARBA" id="ARBA00022801"/>
    </source>
</evidence>
<evidence type="ECO:0000313" key="3">
    <source>
        <dbReference type="EMBL" id="GFM33908.1"/>
    </source>
</evidence>
<reference evidence="3 4" key="1">
    <citation type="submission" date="2020-05" db="EMBL/GenBank/DDBJ databases">
        <title>Draft genome sequence of Desulfovibrio sp. strain HN2T.</title>
        <authorList>
            <person name="Ueno A."/>
            <person name="Tamazawa S."/>
            <person name="Tamamura S."/>
            <person name="Murakami T."/>
            <person name="Kiyama T."/>
            <person name="Inomata H."/>
            <person name="Amano Y."/>
            <person name="Miyakawa K."/>
            <person name="Tamaki H."/>
            <person name="Naganuma T."/>
            <person name="Kaneko K."/>
        </authorList>
    </citation>
    <scope>NUCLEOTIDE SEQUENCE [LARGE SCALE GENOMIC DNA]</scope>
    <source>
        <strain evidence="3 4">HN2</strain>
    </source>
</reference>
<dbReference type="InterPro" id="IPR000086">
    <property type="entry name" value="NUDIX_hydrolase_dom"/>
</dbReference>
<evidence type="ECO:0000259" key="2">
    <source>
        <dbReference type="PROSITE" id="PS51462"/>
    </source>
</evidence>
<keyword evidence="1" id="KW-0378">Hydrolase</keyword>
<organism evidence="3 4">
    <name type="scientific">Desulfovibrio subterraneus</name>
    <dbReference type="NCBI Taxonomy" id="2718620"/>
    <lineage>
        <taxon>Bacteria</taxon>
        <taxon>Pseudomonadati</taxon>
        <taxon>Thermodesulfobacteriota</taxon>
        <taxon>Desulfovibrionia</taxon>
        <taxon>Desulfovibrionales</taxon>
        <taxon>Desulfovibrionaceae</taxon>
        <taxon>Desulfovibrio</taxon>
    </lineage>
</organism>
<gene>
    <name evidence="3" type="ORF">DSM101010T_22730</name>
</gene>
<dbReference type="CDD" id="cd04692">
    <property type="entry name" value="NUDIX_Hydrolase"/>
    <property type="match status" value="1"/>
</dbReference>
<dbReference type="Pfam" id="PF00293">
    <property type="entry name" value="NUDIX"/>
    <property type="match status" value="1"/>
</dbReference>
<dbReference type="InterPro" id="IPR015797">
    <property type="entry name" value="NUDIX_hydrolase-like_dom_sf"/>
</dbReference>
<comment type="caution">
    <text evidence="3">The sequence shown here is derived from an EMBL/GenBank/DDBJ whole genome shotgun (WGS) entry which is preliminary data.</text>
</comment>
<evidence type="ECO:0000313" key="4">
    <source>
        <dbReference type="Proteomes" id="UP000503840"/>
    </source>
</evidence>
<sequence>MWYLTYYQRGFSGCAQHNPTQLNMIETIYQQLIEDITEFVEVVDENDKPFMVMPVNDVHTQPLRHRVVLTLLYDDGGRLYLQRRAKTKKLYPGRWDLSSTGHVKAGESREHAALRELNEELRVFPGKVNLLAQIPATPETDFAVISLFSARVGGDKPCPNPEEVAEGLFLDQEEFAAMYEGFRELLTPAVIWAAENGHLFSDLPDIGDPAELTDDELADVEIDEDSSEDDLPDDN</sequence>
<dbReference type="EMBL" id="BLVO01000013">
    <property type="protein sequence ID" value="GFM33908.1"/>
    <property type="molecule type" value="Genomic_DNA"/>
</dbReference>
<dbReference type="PROSITE" id="PS51462">
    <property type="entry name" value="NUDIX"/>
    <property type="match status" value="1"/>
</dbReference>